<keyword evidence="1" id="KW-0677">Repeat</keyword>
<protein>
    <submittedName>
        <fullName evidence="3">Uncharacterized protein</fullName>
    </submittedName>
</protein>
<sequence>MIALALGEDKTRKELIPFLTQEIKQDKFCDEVKVFIAEVLGTFVEFVGGVTEAHCLFKPLVELCLFDESTVRDMAIDSINLIGKKLSRTQIATHLVPAVNELVNERWFTPRVAACGLLALACPSGASDYPKDVEAIIEKFSVLADDDDPMVRRAAALRISDLAEKLVEDTPGSSLVEKDLFELFTRFLTDSKEESVRVNALRSCARVCKLIKPDKKFKLLDKEFRGCVENVKSWRLRIACAEVIADVAVAAGDDERCIAILQDFYKTLQEDKEEAVKIATAQCAARFAKALLASECPRVDSSMPAVGNTFSKDVIFPSVKKLVLHEFAGETPSRPELTSVLMDLAAPMGKEASLRLLLPHIISLCNADDNLNVRLAVINSFEDYIGVVGLRDDQQGDEFLKLVLDLSKAKVWRIRHKILLLLPVLAKELGVEVFMKYFGESLSSFAGDSAALIRTDFCHVMCRVVEGGVNPDWLQMMIVPILLKAKDLKHYQMQAVFLDWVVLAKHLRQDIIETQLLQPTIKDFLFHEVPNMRIYAVRALIIAASRLKDSQVATRPIIEHLQDALGKEQQDTENVDRNVVEEIEKAIKEYTD</sequence>
<proteinExistence type="predicted"/>
<dbReference type="GO" id="GO:0005634">
    <property type="term" value="C:nucleus"/>
    <property type="evidence" value="ECO:0007669"/>
    <property type="project" value="TreeGrafter"/>
</dbReference>
<gene>
    <name evidence="3" type="ORF">CPEL01642_LOCUS12711</name>
</gene>
<dbReference type="PANTHER" id="PTHR10648:SF4">
    <property type="entry name" value="PROTEIN PHOSPHATASE 2 (FORMERLY 2A), REGULATORY SUBUNIT A, BETA ISOFORM-RELATED"/>
    <property type="match status" value="1"/>
</dbReference>
<dbReference type="EMBL" id="HBEY01026858">
    <property type="protein sequence ID" value="CAD8609333.1"/>
    <property type="molecule type" value="Transcribed_RNA"/>
</dbReference>
<dbReference type="PANTHER" id="PTHR10648">
    <property type="entry name" value="SERINE/THREONINE-PROTEIN PHOSPHATASE PP2A 65 KDA REGULATORY SUBUNIT"/>
    <property type="match status" value="1"/>
</dbReference>
<reference evidence="3" key="1">
    <citation type="submission" date="2021-01" db="EMBL/GenBank/DDBJ databases">
        <authorList>
            <person name="Corre E."/>
            <person name="Pelletier E."/>
            <person name="Niang G."/>
            <person name="Scheremetjew M."/>
            <person name="Finn R."/>
            <person name="Kale V."/>
            <person name="Holt S."/>
            <person name="Cochrane G."/>
            <person name="Meng A."/>
            <person name="Brown T."/>
            <person name="Cohen L."/>
        </authorList>
    </citation>
    <scope>NUCLEOTIDE SEQUENCE</scope>
    <source>
        <strain evidence="3">PLY182g</strain>
    </source>
</reference>
<organism evidence="3">
    <name type="scientific">Coccolithus braarudii</name>
    <dbReference type="NCBI Taxonomy" id="221442"/>
    <lineage>
        <taxon>Eukaryota</taxon>
        <taxon>Haptista</taxon>
        <taxon>Haptophyta</taxon>
        <taxon>Prymnesiophyceae</taxon>
        <taxon>Coccolithales</taxon>
        <taxon>Coccolithaceae</taxon>
        <taxon>Coccolithus</taxon>
    </lineage>
</organism>
<dbReference type="GO" id="GO:0019888">
    <property type="term" value="F:protein phosphatase regulator activity"/>
    <property type="evidence" value="ECO:0007669"/>
    <property type="project" value="TreeGrafter"/>
</dbReference>
<dbReference type="SUPFAM" id="SSF48371">
    <property type="entry name" value="ARM repeat"/>
    <property type="match status" value="1"/>
</dbReference>
<accession>A0A7S0LD39</accession>
<evidence type="ECO:0000313" key="3">
    <source>
        <dbReference type="EMBL" id="CAD8609333.1"/>
    </source>
</evidence>
<dbReference type="Gene3D" id="1.25.10.10">
    <property type="entry name" value="Leucine-rich Repeat Variant"/>
    <property type="match status" value="1"/>
</dbReference>
<evidence type="ECO:0000256" key="2">
    <source>
        <dbReference type="PROSITE-ProRule" id="PRU00103"/>
    </source>
</evidence>
<dbReference type="GO" id="GO:0005829">
    <property type="term" value="C:cytosol"/>
    <property type="evidence" value="ECO:0007669"/>
    <property type="project" value="TreeGrafter"/>
</dbReference>
<dbReference type="InterPro" id="IPR016024">
    <property type="entry name" value="ARM-type_fold"/>
</dbReference>
<evidence type="ECO:0000256" key="1">
    <source>
        <dbReference type="ARBA" id="ARBA00022737"/>
    </source>
</evidence>
<dbReference type="InterPro" id="IPR051023">
    <property type="entry name" value="PP2A_Regulatory_Subunit_A"/>
</dbReference>
<dbReference type="InterPro" id="IPR021133">
    <property type="entry name" value="HEAT_type_2"/>
</dbReference>
<dbReference type="InterPro" id="IPR011989">
    <property type="entry name" value="ARM-like"/>
</dbReference>
<feature type="repeat" description="HEAT" evidence="2">
    <location>
        <begin position="136"/>
        <end position="170"/>
    </location>
</feature>
<dbReference type="PROSITE" id="PS50077">
    <property type="entry name" value="HEAT_REPEAT"/>
    <property type="match status" value="1"/>
</dbReference>
<dbReference type="GO" id="GO:0000159">
    <property type="term" value="C:protein phosphatase type 2A complex"/>
    <property type="evidence" value="ECO:0007669"/>
    <property type="project" value="TreeGrafter"/>
</dbReference>
<dbReference type="AlphaFoldDB" id="A0A7S0LD39"/>
<name>A0A7S0LD39_9EUKA</name>